<dbReference type="SMART" id="SM00507">
    <property type="entry name" value="HNHc"/>
    <property type="match status" value="1"/>
</dbReference>
<comment type="similarity">
    <text evidence="3">Belongs to the HNH nuclease family.</text>
</comment>
<keyword evidence="1" id="KW-0540">Nuclease</keyword>
<dbReference type="Gene3D" id="1.10.30.50">
    <property type="match status" value="1"/>
</dbReference>
<dbReference type="CDD" id="cd00085">
    <property type="entry name" value="HNHc"/>
    <property type="match status" value="1"/>
</dbReference>
<keyword evidence="2" id="KW-0378">Hydrolase</keyword>
<dbReference type="InterPro" id="IPR003615">
    <property type="entry name" value="HNH_nuc"/>
</dbReference>
<protein>
    <recommendedName>
        <fullName evidence="4">Putative HNH nuclease YajD</fullName>
    </recommendedName>
</protein>
<dbReference type="GO" id="GO:0004519">
    <property type="term" value="F:endonuclease activity"/>
    <property type="evidence" value="ECO:0007669"/>
    <property type="project" value="UniProtKB-KW"/>
</dbReference>
<dbReference type="GO" id="GO:0008270">
    <property type="term" value="F:zinc ion binding"/>
    <property type="evidence" value="ECO:0007669"/>
    <property type="project" value="InterPro"/>
</dbReference>
<proteinExistence type="inferred from homology"/>
<keyword evidence="7" id="KW-1185">Reference proteome</keyword>
<dbReference type="PANTHER" id="PTHR41286">
    <property type="entry name" value="HNH NUCLEASE YAJD-RELATED"/>
    <property type="match status" value="1"/>
</dbReference>
<evidence type="ECO:0000256" key="1">
    <source>
        <dbReference type="ARBA" id="ARBA00022722"/>
    </source>
</evidence>
<evidence type="ECO:0000313" key="6">
    <source>
        <dbReference type="EMBL" id="SDW77880.1"/>
    </source>
</evidence>
<dbReference type="STRING" id="564137.SAMN04488238_103327"/>
<gene>
    <name evidence="6" type="ORF">SAMN04488238_103327</name>
</gene>
<dbReference type="EMBL" id="FNOM01000003">
    <property type="protein sequence ID" value="SDW77880.1"/>
    <property type="molecule type" value="Genomic_DNA"/>
</dbReference>
<organism evidence="6 7">
    <name type="scientific">Roseicitreum antarcticum</name>
    <dbReference type="NCBI Taxonomy" id="564137"/>
    <lineage>
        <taxon>Bacteria</taxon>
        <taxon>Pseudomonadati</taxon>
        <taxon>Pseudomonadota</taxon>
        <taxon>Alphaproteobacteria</taxon>
        <taxon>Rhodobacterales</taxon>
        <taxon>Paracoccaceae</taxon>
        <taxon>Roseicitreum</taxon>
    </lineage>
</organism>
<dbReference type="GO" id="GO:0016787">
    <property type="term" value="F:hydrolase activity"/>
    <property type="evidence" value="ECO:0007669"/>
    <property type="project" value="UniProtKB-KW"/>
</dbReference>
<accession>A0A1H2WB99</accession>
<reference evidence="6 7" key="1">
    <citation type="submission" date="2016-10" db="EMBL/GenBank/DDBJ databases">
        <authorList>
            <person name="de Groot N.N."/>
        </authorList>
    </citation>
    <scope>NUCLEOTIDE SEQUENCE [LARGE SCALE GENOMIC DNA]</scope>
    <source>
        <strain evidence="6 7">CGMCC 1.8894</strain>
    </source>
</reference>
<dbReference type="InterPro" id="IPR002711">
    <property type="entry name" value="HNH"/>
</dbReference>
<evidence type="ECO:0000256" key="4">
    <source>
        <dbReference type="ARBA" id="ARBA00040194"/>
    </source>
</evidence>
<keyword evidence="6" id="KW-0255">Endonuclease</keyword>
<name>A0A1H2WB99_9RHOB</name>
<dbReference type="Pfam" id="PF01844">
    <property type="entry name" value="HNH"/>
    <property type="match status" value="1"/>
</dbReference>
<dbReference type="PANTHER" id="PTHR41286:SF1">
    <property type="entry name" value="HNH NUCLEASE YAJD-RELATED"/>
    <property type="match status" value="1"/>
</dbReference>
<feature type="domain" description="HNH nuclease" evidence="5">
    <location>
        <begin position="67"/>
        <end position="125"/>
    </location>
</feature>
<dbReference type="GO" id="GO:0003676">
    <property type="term" value="F:nucleic acid binding"/>
    <property type="evidence" value="ECO:0007669"/>
    <property type="project" value="InterPro"/>
</dbReference>
<dbReference type="OrthoDB" id="5292295at2"/>
<dbReference type="AlphaFoldDB" id="A0A1H2WB99"/>
<evidence type="ECO:0000256" key="3">
    <source>
        <dbReference type="ARBA" id="ARBA00038412"/>
    </source>
</evidence>
<sequence length="147" mass="16570">MKPTEQLRPEGTPCRAFCVWGYAVGRLKQVKPQIPTLSLSVPMARGSVRYDPVDEETRFKKTARWQRLRMTVLERDLFTCQWPGCGVTLADTSKLVADHRVPVRVEPSRKWDLDNLQCLCKACHDGPKQALELLVYGSAVMGRGRGG</sequence>
<dbReference type="Proteomes" id="UP000198539">
    <property type="component" value="Unassembled WGS sequence"/>
</dbReference>
<evidence type="ECO:0000256" key="2">
    <source>
        <dbReference type="ARBA" id="ARBA00022801"/>
    </source>
</evidence>
<dbReference type="GO" id="GO:0005829">
    <property type="term" value="C:cytosol"/>
    <property type="evidence" value="ECO:0007669"/>
    <property type="project" value="TreeGrafter"/>
</dbReference>
<evidence type="ECO:0000259" key="5">
    <source>
        <dbReference type="SMART" id="SM00507"/>
    </source>
</evidence>
<evidence type="ECO:0000313" key="7">
    <source>
        <dbReference type="Proteomes" id="UP000198539"/>
    </source>
</evidence>